<proteinExistence type="predicted"/>
<dbReference type="Proteomes" id="UP000033722">
    <property type="component" value="Unassembled WGS sequence"/>
</dbReference>
<organism evidence="1 2">
    <name type="scientific">Anaplasma phagocytophilum str. CRT53-1</name>
    <dbReference type="NCBI Taxonomy" id="1359157"/>
    <lineage>
        <taxon>Bacteria</taxon>
        <taxon>Pseudomonadati</taxon>
        <taxon>Pseudomonadota</taxon>
        <taxon>Alphaproteobacteria</taxon>
        <taxon>Rickettsiales</taxon>
        <taxon>Anaplasmataceae</taxon>
        <taxon>Anaplasma</taxon>
        <taxon>phagocytophilum group</taxon>
    </lineage>
</organism>
<protein>
    <submittedName>
        <fullName evidence="1">Uncharacterized protein</fullName>
    </submittedName>
</protein>
<evidence type="ECO:0000313" key="1">
    <source>
        <dbReference type="EMBL" id="KJV80047.1"/>
    </source>
</evidence>
<sequence>IGSFVLTAISNLYQIGYDKTLLSTQNFKISRASDPHVMYKIFPL</sequence>
<evidence type="ECO:0000313" key="2">
    <source>
        <dbReference type="Proteomes" id="UP000033722"/>
    </source>
</evidence>
<feature type="non-terminal residue" evidence="1">
    <location>
        <position position="1"/>
    </location>
</feature>
<dbReference type="AlphaFoldDB" id="A0A0F3PJD8"/>
<gene>
    <name evidence="1" type="ORF">APHCRT_1609</name>
</gene>
<comment type="caution">
    <text evidence="1">The sequence shown here is derived from an EMBL/GenBank/DDBJ whole genome shotgun (WGS) entry which is preliminary data.</text>
</comment>
<reference evidence="1 2" key="1">
    <citation type="submission" date="2015-01" db="EMBL/GenBank/DDBJ databases">
        <title>Genome Sequencing of Rickettsiales.</title>
        <authorList>
            <person name="Daugherty S.C."/>
            <person name="Su Q."/>
            <person name="Abolude K."/>
            <person name="Beier-Sexton M."/>
            <person name="Carlyon J.A."/>
            <person name="Carter R."/>
            <person name="Day N.P."/>
            <person name="Dumler S.J."/>
            <person name="Dyachenko V."/>
            <person name="Godinez A."/>
            <person name="Kurtti T.J."/>
            <person name="Lichay M."/>
            <person name="Mullins K.E."/>
            <person name="Ott S."/>
            <person name="Pappas-Brown V."/>
            <person name="Paris D.H."/>
            <person name="Patel P."/>
            <person name="Richards A.L."/>
            <person name="Sadzewicz L."/>
            <person name="Sears K."/>
            <person name="Seidman D."/>
            <person name="Sengamalay N."/>
            <person name="Stenos J."/>
            <person name="Tallon L.J."/>
            <person name="Vincent G."/>
            <person name="Fraser C.M."/>
            <person name="Munderloh U."/>
            <person name="Dunning-Hotopp J.C."/>
        </authorList>
    </citation>
    <scope>NUCLEOTIDE SEQUENCE [LARGE SCALE GENOMIC DNA]</scope>
    <source>
        <strain evidence="1 2">CRT53-1</strain>
    </source>
</reference>
<dbReference type="EMBL" id="LAOD01000040">
    <property type="protein sequence ID" value="KJV80047.1"/>
    <property type="molecule type" value="Genomic_DNA"/>
</dbReference>
<dbReference type="PATRIC" id="fig|1359157.3.peg.1517"/>
<name>A0A0F3PJD8_ANAPH</name>
<accession>A0A0F3PJD8</accession>